<organism evidence="3 4">
    <name type="scientific">Eiseniibacteriota bacterium</name>
    <dbReference type="NCBI Taxonomy" id="2212470"/>
    <lineage>
        <taxon>Bacteria</taxon>
        <taxon>Candidatus Eiseniibacteriota</taxon>
    </lineage>
</organism>
<name>A0A538U0M5_UNCEI</name>
<dbReference type="InterPro" id="IPR050267">
    <property type="entry name" value="Anti-sigma-factor_SerPK"/>
</dbReference>
<evidence type="ECO:0000313" key="3">
    <source>
        <dbReference type="EMBL" id="TMQ69447.1"/>
    </source>
</evidence>
<dbReference type="PANTHER" id="PTHR35526">
    <property type="entry name" value="ANTI-SIGMA-F FACTOR RSBW-RELATED"/>
    <property type="match status" value="1"/>
</dbReference>
<comment type="caution">
    <text evidence="3">The sequence shown here is derived from an EMBL/GenBank/DDBJ whole genome shotgun (WGS) entry which is preliminary data.</text>
</comment>
<evidence type="ECO:0000259" key="2">
    <source>
        <dbReference type="Pfam" id="PF13581"/>
    </source>
</evidence>
<dbReference type="InterPro" id="IPR036890">
    <property type="entry name" value="HATPase_C_sf"/>
</dbReference>
<dbReference type="PANTHER" id="PTHR35526:SF6">
    <property type="entry name" value="SLR1861 PROTEIN"/>
    <property type="match status" value="1"/>
</dbReference>
<keyword evidence="1" id="KW-0418">Kinase</keyword>
<keyword evidence="1" id="KW-0723">Serine/threonine-protein kinase</keyword>
<reference evidence="3 4" key="1">
    <citation type="journal article" date="2019" name="Nat. Microbiol.">
        <title>Mediterranean grassland soil C-N compound turnover is dependent on rainfall and depth, and is mediated by genomically divergent microorganisms.</title>
        <authorList>
            <person name="Diamond S."/>
            <person name="Andeer P.F."/>
            <person name="Li Z."/>
            <person name="Crits-Christoph A."/>
            <person name="Burstein D."/>
            <person name="Anantharaman K."/>
            <person name="Lane K.R."/>
            <person name="Thomas B.C."/>
            <person name="Pan C."/>
            <person name="Northen T.R."/>
            <person name="Banfield J.F."/>
        </authorList>
    </citation>
    <scope>NUCLEOTIDE SEQUENCE [LARGE SCALE GENOMIC DNA]</scope>
    <source>
        <strain evidence="3">WS_10</strain>
    </source>
</reference>
<dbReference type="AlphaFoldDB" id="A0A538U0M5"/>
<dbReference type="SUPFAM" id="SSF55874">
    <property type="entry name" value="ATPase domain of HSP90 chaperone/DNA topoisomerase II/histidine kinase"/>
    <property type="match status" value="1"/>
</dbReference>
<dbReference type="Proteomes" id="UP000319836">
    <property type="component" value="Unassembled WGS sequence"/>
</dbReference>
<dbReference type="Pfam" id="PF13581">
    <property type="entry name" value="HATPase_c_2"/>
    <property type="match status" value="1"/>
</dbReference>
<keyword evidence="1" id="KW-0808">Transferase</keyword>
<feature type="domain" description="Histidine kinase/HSP90-like ATPase" evidence="2">
    <location>
        <begin position="14"/>
        <end position="140"/>
    </location>
</feature>
<keyword evidence="3" id="KW-0547">Nucleotide-binding</keyword>
<dbReference type="EMBL" id="VBPA01000298">
    <property type="protein sequence ID" value="TMQ69447.1"/>
    <property type="molecule type" value="Genomic_DNA"/>
</dbReference>
<evidence type="ECO:0000313" key="4">
    <source>
        <dbReference type="Proteomes" id="UP000319836"/>
    </source>
</evidence>
<protein>
    <submittedName>
        <fullName evidence="3">ATP-binding protein</fullName>
    </submittedName>
</protein>
<dbReference type="CDD" id="cd16936">
    <property type="entry name" value="HATPase_RsbW-like"/>
    <property type="match status" value="1"/>
</dbReference>
<sequence length="159" mass="16938">MTTSDANTLPTITISADVDQLAGVRAFVRQQVAAAGGNDETTSDLVQAVDELVCNVIGHGYAGQPGAIEIAFVETPDAIGFRIRDDAPVFDPTSVPEPPLDQPIGQRRLGGMGVHLARALTDEFDHRILPTGGNEVTVRKLRPTRGEATDGHHDRAPEH</sequence>
<accession>A0A538U0M5</accession>
<proteinExistence type="predicted"/>
<dbReference type="GO" id="GO:0005524">
    <property type="term" value="F:ATP binding"/>
    <property type="evidence" value="ECO:0007669"/>
    <property type="project" value="UniProtKB-KW"/>
</dbReference>
<dbReference type="GO" id="GO:0004674">
    <property type="term" value="F:protein serine/threonine kinase activity"/>
    <property type="evidence" value="ECO:0007669"/>
    <property type="project" value="UniProtKB-KW"/>
</dbReference>
<dbReference type="Gene3D" id="3.30.565.10">
    <property type="entry name" value="Histidine kinase-like ATPase, C-terminal domain"/>
    <property type="match status" value="1"/>
</dbReference>
<evidence type="ECO:0000256" key="1">
    <source>
        <dbReference type="ARBA" id="ARBA00022527"/>
    </source>
</evidence>
<gene>
    <name evidence="3" type="ORF">E6K80_11650</name>
</gene>
<dbReference type="InterPro" id="IPR003594">
    <property type="entry name" value="HATPase_dom"/>
</dbReference>
<keyword evidence="3" id="KW-0067">ATP-binding</keyword>